<dbReference type="InterPro" id="IPR046883">
    <property type="entry name" value="T6SS_FHA_C"/>
</dbReference>
<protein>
    <submittedName>
        <fullName evidence="3">Type VI secretion system-associated FHA domain protein TagH</fullName>
    </submittedName>
</protein>
<feature type="region of interest" description="Disordered" evidence="1">
    <location>
        <begin position="461"/>
        <end position="483"/>
    </location>
</feature>
<feature type="domain" description="FHA" evidence="2">
    <location>
        <begin position="26"/>
        <end position="77"/>
    </location>
</feature>
<evidence type="ECO:0000313" key="3">
    <source>
        <dbReference type="EMBL" id="MEC4717786.1"/>
    </source>
</evidence>
<dbReference type="InterPro" id="IPR008984">
    <property type="entry name" value="SMAD_FHA_dom_sf"/>
</dbReference>
<name>A0ABU6J2Y1_9BURK</name>
<dbReference type="Proteomes" id="UP001352263">
    <property type="component" value="Unassembled WGS sequence"/>
</dbReference>
<feature type="compositionally biased region" description="Polar residues" evidence="1">
    <location>
        <begin position="117"/>
        <end position="126"/>
    </location>
</feature>
<dbReference type="SUPFAM" id="SSF49879">
    <property type="entry name" value="SMAD/FHA domain"/>
    <property type="match status" value="1"/>
</dbReference>
<dbReference type="Pfam" id="PF00498">
    <property type="entry name" value="FHA"/>
    <property type="match status" value="1"/>
</dbReference>
<feature type="compositionally biased region" description="Polar residues" evidence="1">
    <location>
        <begin position="473"/>
        <end position="483"/>
    </location>
</feature>
<sequence length="483" mass="50590">MLIRIMRCKGRTPDVAAEAEFSEAGGTIGRSSQCTLALPDADRHISRIQAEVSWSGTAFLLTDRGSGNSTLRNGEAVGMGQTVPLADGDELHIGDYVLRVESPPPRAARCTGGTRGDNGTSGTNGQPCADAELASTARNLDLAPADNGQAAHRHSSPGTGSPAASVDPVENLNAGGNIAFRSWESSDGVGSTAINPGRHREAPQCAMQAPPLHGTFEPRGTGFSPFAGGRAKPPSPATPVLESKRPPGPGAASASSLLAALLAGAGLQEAPQDPVSGKHFELDEHTMERLGSLLRLLSQGVIDLLATRTMLKSEMHAAVTVIAVQGNNPLKFSPDACTALAFLLAPESPRGFMAPELAVEDAMSDLLAHQMGMLSGMRAALEGVLLRFEPRRLEARLAPKSLLGGVLPMNRKAKLWEQFEALYEAVCGEAQDDFEGLFSEAFVRAYEERIAELRHRPAASNAGIHGHAGNADNPGNTGTTGER</sequence>
<feature type="region of interest" description="Disordered" evidence="1">
    <location>
        <begin position="217"/>
        <end position="253"/>
    </location>
</feature>
<dbReference type="RefSeq" id="WP_326504534.1">
    <property type="nucleotide sequence ID" value="NZ_JAWIIV010000001.1"/>
</dbReference>
<dbReference type="Pfam" id="PF20232">
    <property type="entry name" value="T6SS_FHA_C"/>
    <property type="match status" value="1"/>
</dbReference>
<organism evidence="3 4">
    <name type="scientific">Noviherbaspirillum album</name>
    <dbReference type="NCBI Taxonomy" id="3080276"/>
    <lineage>
        <taxon>Bacteria</taxon>
        <taxon>Pseudomonadati</taxon>
        <taxon>Pseudomonadota</taxon>
        <taxon>Betaproteobacteria</taxon>
        <taxon>Burkholderiales</taxon>
        <taxon>Oxalobacteraceae</taxon>
        <taxon>Noviherbaspirillum</taxon>
    </lineage>
</organism>
<gene>
    <name evidence="3" type="primary">tagH</name>
    <name evidence="3" type="ORF">RY831_01360</name>
</gene>
<dbReference type="CDD" id="cd00060">
    <property type="entry name" value="FHA"/>
    <property type="match status" value="1"/>
</dbReference>
<evidence type="ECO:0000256" key="1">
    <source>
        <dbReference type="SAM" id="MobiDB-lite"/>
    </source>
</evidence>
<feature type="region of interest" description="Disordered" evidence="1">
    <location>
        <begin position="146"/>
        <end position="202"/>
    </location>
</feature>
<evidence type="ECO:0000259" key="2">
    <source>
        <dbReference type="PROSITE" id="PS50006"/>
    </source>
</evidence>
<dbReference type="Gene3D" id="2.60.200.20">
    <property type="match status" value="1"/>
</dbReference>
<dbReference type="EMBL" id="JAWIIV010000001">
    <property type="protein sequence ID" value="MEC4717786.1"/>
    <property type="molecule type" value="Genomic_DNA"/>
</dbReference>
<accession>A0ABU6J2Y1</accession>
<feature type="compositionally biased region" description="Polar residues" evidence="1">
    <location>
        <begin position="183"/>
        <end position="194"/>
    </location>
</feature>
<dbReference type="InterPro" id="IPR000253">
    <property type="entry name" value="FHA_dom"/>
</dbReference>
<proteinExistence type="predicted"/>
<dbReference type="InterPro" id="IPR017735">
    <property type="entry name" value="T6SS_FHA"/>
</dbReference>
<dbReference type="PROSITE" id="PS50006">
    <property type="entry name" value="FHA_DOMAIN"/>
    <property type="match status" value="1"/>
</dbReference>
<comment type="caution">
    <text evidence="3">The sequence shown here is derived from an EMBL/GenBank/DDBJ whole genome shotgun (WGS) entry which is preliminary data.</text>
</comment>
<evidence type="ECO:0000313" key="4">
    <source>
        <dbReference type="Proteomes" id="UP001352263"/>
    </source>
</evidence>
<dbReference type="NCBIfam" id="TIGR03354">
    <property type="entry name" value="VI_FHA"/>
    <property type="match status" value="1"/>
</dbReference>
<feature type="region of interest" description="Disordered" evidence="1">
    <location>
        <begin position="103"/>
        <end position="129"/>
    </location>
</feature>
<keyword evidence="4" id="KW-1185">Reference proteome</keyword>
<reference evidence="3 4" key="1">
    <citation type="submission" date="2023-10" db="EMBL/GenBank/DDBJ databases">
        <title>Noviherbaspirillum sp. CPCC 100848 genome assembly.</title>
        <authorList>
            <person name="Li X.Y."/>
            <person name="Fang X.M."/>
        </authorList>
    </citation>
    <scope>NUCLEOTIDE SEQUENCE [LARGE SCALE GENOMIC DNA]</scope>
    <source>
        <strain evidence="3 4">CPCC 100848</strain>
    </source>
</reference>